<dbReference type="RefSeq" id="WP_217963677.1">
    <property type="nucleotide sequence ID" value="NZ_JAHTBN010000002.1"/>
</dbReference>
<proteinExistence type="predicted"/>
<dbReference type="PROSITE" id="PS50949">
    <property type="entry name" value="HTH_GNTR"/>
    <property type="match status" value="1"/>
</dbReference>
<evidence type="ECO:0000313" key="6">
    <source>
        <dbReference type="Proteomes" id="UP001595848"/>
    </source>
</evidence>
<dbReference type="InterPro" id="IPR000524">
    <property type="entry name" value="Tscrpt_reg_HTH_GntR"/>
</dbReference>
<accession>A0ABV8NWT5</accession>
<dbReference type="SMART" id="SM00345">
    <property type="entry name" value="HTH_GNTR"/>
    <property type="match status" value="1"/>
</dbReference>
<name>A0ABV8NWT5_9BURK</name>
<dbReference type="InterPro" id="IPR011663">
    <property type="entry name" value="UTRA"/>
</dbReference>
<feature type="domain" description="HTH gntR-type" evidence="4">
    <location>
        <begin position="11"/>
        <end position="79"/>
    </location>
</feature>
<comment type="caution">
    <text evidence="5">The sequence shown here is derived from an EMBL/GenBank/DDBJ whole genome shotgun (WGS) entry which is preliminary data.</text>
</comment>
<evidence type="ECO:0000313" key="5">
    <source>
        <dbReference type="EMBL" id="MFC4200969.1"/>
    </source>
</evidence>
<dbReference type="InterPro" id="IPR050679">
    <property type="entry name" value="Bact_HTH_transcr_reg"/>
</dbReference>
<evidence type="ECO:0000256" key="2">
    <source>
        <dbReference type="ARBA" id="ARBA00023125"/>
    </source>
</evidence>
<dbReference type="PANTHER" id="PTHR44846">
    <property type="entry name" value="MANNOSYL-D-GLYCERATE TRANSPORT/METABOLISM SYSTEM REPRESSOR MNGR-RELATED"/>
    <property type="match status" value="1"/>
</dbReference>
<keyword evidence="1" id="KW-0805">Transcription regulation</keyword>
<reference evidence="6" key="1">
    <citation type="journal article" date="2019" name="Int. J. Syst. Evol. Microbiol.">
        <title>The Global Catalogue of Microorganisms (GCM) 10K type strain sequencing project: providing services to taxonomists for standard genome sequencing and annotation.</title>
        <authorList>
            <consortium name="The Broad Institute Genomics Platform"/>
            <consortium name="The Broad Institute Genome Sequencing Center for Infectious Disease"/>
            <person name="Wu L."/>
            <person name="Ma J."/>
        </authorList>
    </citation>
    <scope>NUCLEOTIDE SEQUENCE [LARGE SCALE GENOMIC DNA]</scope>
    <source>
        <strain evidence="6">LMG 24813</strain>
    </source>
</reference>
<keyword evidence="2" id="KW-0238">DNA-binding</keyword>
<evidence type="ECO:0000259" key="4">
    <source>
        <dbReference type="PROSITE" id="PS50949"/>
    </source>
</evidence>
<keyword evidence="3" id="KW-0804">Transcription</keyword>
<sequence length="254" mass="27988">MPSSAPALAHQPQYALVAQRLMDDIASGRYPVGSLLPAELDLCTQFGVSRHTMREAIRRLLERGLVTRQRGIGTTVKSNRIENRYVQTTAKIADLPRYVEDTRLVTTQAEDVIADEALAAVLKCPPGQRWVKVTGFRHVNKGKLPMALTDIYISAAYGGIRKLIGTMKVPVYTMLEKQYSLTIVEVQQEISATIIGAVDAKRLSVKPGSAGLVVTRRYLNDNDHTIEVAVNLHPADRFSYSMSMRLQVPSGANA</sequence>
<dbReference type="PANTHER" id="PTHR44846:SF1">
    <property type="entry name" value="MANNOSYL-D-GLYCERATE TRANSPORT_METABOLISM SYSTEM REPRESSOR MNGR-RELATED"/>
    <property type="match status" value="1"/>
</dbReference>
<dbReference type="CDD" id="cd07377">
    <property type="entry name" value="WHTH_GntR"/>
    <property type="match status" value="1"/>
</dbReference>
<dbReference type="Pfam" id="PF00392">
    <property type="entry name" value="GntR"/>
    <property type="match status" value="1"/>
</dbReference>
<keyword evidence="6" id="KW-1185">Reference proteome</keyword>
<dbReference type="EMBL" id="JBHSBV010000003">
    <property type="protein sequence ID" value="MFC4200969.1"/>
    <property type="molecule type" value="Genomic_DNA"/>
</dbReference>
<protein>
    <submittedName>
        <fullName evidence="5">GntR family transcriptional regulator</fullName>
    </submittedName>
</protein>
<organism evidence="5 6">
    <name type="scientific">Candidimonas humi</name>
    <dbReference type="NCBI Taxonomy" id="683355"/>
    <lineage>
        <taxon>Bacteria</taxon>
        <taxon>Pseudomonadati</taxon>
        <taxon>Pseudomonadota</taxon>
        <taxon>Betaproteobacteria</taxon>
        <taxon>Burkholderiales</taxon>
        <taxon>Alcaligenaceae</taxon>
        <taxon>Candidimonas</taxon>
    </lineage>
</organism>
<dbReference type="SMART" id="SM00866">
    <property type="entry name" value="UTRA"/>
    <property type="match status" value="1"/>
</dbReference>
<dbReference type="Proteomes" id="UP001595848">
    <property type="component" value="Unassembled WGS sequence"/>
</dbReference>
<evidence type="ECO:0000256" key="3">
    <source>
        <dbReference type="ARBA" id="ARBA00023163"/>
    </source>
</evidence>
<gene>
    <name evidence="5" type="ORF">ACFOY1_08390</name>
</gene>
<evidence type="ECO:0000256" key="1">
    <source>
        <dbReference type="ARBA" id="ARBA00023015"/>
    </source>
</evidence>
<dbReference type="Pfam" id="PF07702">
    <property type="entry name" value="UTRA"/>
    <property type="match status" value="1"/>
</dbReference>